<evidence type="ECO:0000256" key="1">
    <source>
        <dbReference type="ARBA" id="ARBA00004202"/>
    </source>
</evidence>
<dbReference type="GO" id="GO:0042626">
    <property type="term" value="F:ATPase-coupled transmembrane transporter activity"/>
    <property type="evidence" value="ECO:0007669"/>
    <property type="project" value="TreeGrafter"/>
</dbReference>
<gene>
    <name evidence="12" type="primary">ykoD_2</name>
    <name evidence="12" type="ORF">ERS852523_01901</name>
</gene>
<comment type="subcellular location">
    <subcellularLocation>
        <location evidence="1">Cell membrane</location>
        <topology evidence="1">Peripheral membrane protein</topology>
    </subcellularLocation>
</comment>
<dbReference type="CDD" id="cd03225">
    <property type="entry name" value="ABC_cobalt_CbiO_domain1"/>
    <property type="match status" value="1"/>
</dbReference>
<evidence type="ECO:0000256" key="6">
    <source>
        <dbReference type="ARBA" id="ARBA00022741"/>
    </source>
</evidence>
<dbReference type="SMART" id="SM00382">
    <property type="entry name" value="AAA"/>
    <property type="match status" value="2"/>
</dbReference>
<feature type="domain" description="ABC transporter" evidence="11">
    <location>
        <begin position="2"/>
        <end position="241"/>
    </location>
</feature>
<dbReference type="PANTHER" id="PTHR43553">
    <property type="entry name" value="HEAVY METAL TRANSPORTER"/>
    <property type="match status" value="1"/>
</dbReference>
<dbReference type="InterPro" id="IPR003439">
    <property type="entry name" value="ABC_transporter-like_ATP-bd"/>
</dbReference>
<dbReference type="InterPro" id="IPR003593">
    <property type="entry name" value="AAA+_ATPase"/>
</dbReference>
<dbReference type="OrthoDB" id="501320at2"/>
<evidence type="ECO:0000256" key="5">
    <source>
        <dbReference type="ARBA" id="ARBA00022737"/>
    </source>
</evidence>
<dbReference type="PROSITE" id="PS50893">
    <property type="entry name" value="ABC_TRANSPORTER_2"/>
    <property type="match status" value="2"/>
</dbReference>
<keyword evidence="7 12" id="KW-0067">ATP-binding</keyword>
<protein>
    <submittedName>
        <fullName evidence="12">Putative HMP/thiamine import ATP-binding protein YkoD</fullName>
        <ecNumber evidence="12">3.6.3.-</ecNumber>
    </submittedName>
</protein>
<dbReference type="CDD" id="cd03226">
    <property type="entry name" value="ABC_cobalt_CbiO_domain2"/>
    <property type="match status" value="1"/>
</dbReference>
<organism evidence="12 13">
    <name type="scientific">Blautia wexlerae</name>
    <dbReference type="NCBI Taxonomy" id="418240"/>
    <lineage>
        <taxon>Bacteria</taxon>
        <taxon>Bacillati</taxon>
        <taxon>Bacillota</taxon>
        <taxon>Clostridia</taxon>
        <taxon>Lachnospirales</taxon>
        <taxon>Lachnospiraceae</taxon>
        <taxon>Blautia</taxon>
    </lineage>
</organism>
<evidence type="ECO:0000313" key="13">
    <source>
        <dbReference type="Proteomes" id="UP000095712"/>
    </source>
</evidence>
<dbReference type="GO" id="GO:0005524">
    <property type="term" value="F:ATP binding"/>
    <property type="evidence" value="ECO:0007669"/>
    <property type="project" value="UniProtKB-KW"/>
</dbReference>
<evidence type="ECO:0000256" key="2">
    <source>
        <dbReference type="ARBA" id="ARBA00005417"/>
    </source>
</evidence>
<evidence type="ECO:0000256" key="4">
    <source>
        <dbReference type="ARBA" id="ARBA00022475"/>
    </source>
</evidence>
<dbReference type="InterPro" id="IPR027417">
    <property type="entry name" value="P-loop_NTPase"/>
</dbReference>
<dbReference type="Gene3D" id="3.40.50.300">
    <property type="entry name" value="P-loop containing nucleotide triphosphate hydrolases"/>
    <property type="match status" value="2"/>
</dbReference>
<dbReference type="EC" id="3.6.3.-" evidence="12"/>
<dbReference type="Pfam" id="PF00005">
    <property type="entry name" value="ABC_tran"/>
    <property type="match status" value="2"/>
</dbReference>
<keyword evidence="3" id="KW-0813">Transport</keyword>
<dbReference type="SUPFAM" id="SSF52540">
    <property type="entry name" value="P-loop containing nucleoside triphosphate hydrolases"/>
    <property type="match status" value="2"/>
</dbReference>
<evidence type="ECO:0000256" key="10">
    <source>
        <dbReference type="ARBA" id="ARBA00025157"/>
    </source>
</evidence>
<dbReference type="AlphaFoldDB" id="A0A174P0W6"/>
<dbReference type="PROSITE" id="PS00211">
    <property type="entry name" value="ABC_TRANSPORTER_1"/>
    <property type="match status" value="1"/>
</dbReference>
<dbReference type="InterPro" id="IPR015856">
    <property type="entry name" value="ABC_transpr_CbiO/EcfA_su"/>
</dbReference>
<evidence type="ECO:0000256" key="9">
    <source>
        <dbReference type="ARBA" id="ARBA00023136"/>
    </source>
</evidence>
<dbReference type="GO" id="GO:0043190">
    <property type="term" value="C:ATP-binding cassette (ABC) transporter complex"/>
    <property type="evidence" value="ECO:0007669"/>
    <property type="project" value="TreeGrafter"/>
</dbReference>
<dbReference type="InterPro" id="IPR017871">
    <property type="entry name" value="ABC_transporter-like_CS"/>
</dbReference>
<dbReference type="EMBL" id="CZAW01000017">
    <property type="protein sequence ID" value="CUP52420.1"/>
    <property type="molecule type" value="Genomic_DNA"/>
</dbReference>
<accession>A0A174P0W6</accession>
<feature type="domain" description="ABC transporter" evidence="11">
    <location>
        <begin position="268"/>
        <end position="477"/>
    </location>
</feature>
<keyword evidence="8" id="KW-1278">Translocase</keyword>
<sequence>MIQLSNVNFKYNNSSRGALYDISLDIHKGECVLLCGDSGCGKTTVTRLINGLIPHFYEGELTGSVRVCGMNVPEEEIYTVSRKVGSVFQNPRSQFFCLDTSSELAFGCENLGMPVEQINERVKYAAEELELENLLDRDIFKLSGGEKQRIACGSVSAMLPDIIVLDEPTSNLDAESIELLKRILVLWKKQNKTIIIAEHRLYWLKDICDRAVYLSDGKIQMDIPMRELTDYSEQKMEKLGLRSINADFQSQINKSDWSPPSQNEPDTITLKDYVFAYDVKTILDIRNLQIPRNEVIAITGQNGAGKSTFIRCLCGLQKKFKGRTVINSKEYKPKEMLKLCYLVMQDVNHQLFCETVEDEIVLGSGDTDELKVQELMEKLGLWEFKNRHPMSLSGGQKQRVAIASSMLAGKEILIFDEPTSGLDYRHMIQTAELFTRLKESGKSVLIITHDRELIRKCCTFEIHIAQGKAEVNKYESN</sequence>
<keyword evidence="6" id="KW-0547">Nucleotide-binding</keyword>
<reference evidence="12 13" key="1">
    <citation type="submission" date="2015-09" db="EMBL/GenBank/DDBJ databases">
        <authorList>
            <consortium name="Pathogen Informatics"/>
        </authorList>
    </citation>
    <scope>NUCLEOTIDE SEQUENCE [LARGE SCALE GENOMIC DNA]</scope>
    <source>
        <strain evidence="12 13">2789STDY5834911</strain>
    </source>
</reference>
<evidence type="ECO:0000256" key="3">
    <source>
        <dbReference type="ARBA" id="ARBA00022448"/>
    </source>
</evidence>
<dbReference type="GO" id="GO:0016887">
    <property type="term" value="F:ATP hydrolysis activity"/>
    <property type="evidence" value="ECO:0007669"/>
    <property type="project" value="InterPro"/>
</dbReference>
<evidence type="ECO:0000256" key="8">
    <source>
        <dbReference type="ARBA" id="ARBA00022967"/>
    </source>
</evidence>
<dbReference type="PANTHER" id="PTHR43553:SF23">
    <property type="entry name" value="ABC TRANSPORTER ATP-BINDING COMPONENT"/>
    <property type="match status" value="1"/>
</dbReference>
<comment type="function">
    <text evidence="10">Probably part of an ABC transporter complex. Responsible for energy coupling to the transport system.</text>
</comment>
<proteinExistence type="inferred from homology"/>
<name>A0A174P0W6_9FIRM</name>
<dbReference type="Proteomes" id="UP000095712">
    <property type="component" value="Unassembled WGS sequence"/>
</dbReference>
<comment type="similarity">
    <text evidence="2">Belongs to the ABC transporter superfamily.</text>
</comment>
<keyword evidence="9" id="KW-0472">Membrane</keyword>
<evidence type="ECO:0000259" key="11">
    <source>
        <dbReference type="PROSITE" id="PS50893"/>
    </source>
</evidence>
<dbReference type="RefSeq" id="WP_055151214.1">
    <property type="nucleotide sequence ID" value="NZ_CZAW01000017.1"/>
</dbReference>
<keyword evidence="12" id="KW-0378">Hydrolase</keyword>
<keyword evidence="4" id="KW-1003">Cell membrane</keyword>
<evidence type="ECO:0000256" key="7">
    <source>
        <dbReference type="ARBA" id="ARBA00022840"/>
    </source>
</evidence>
<keyword evidence="5" id="KW-0677">Repeat</keyword>
<dbReference type="InterPro" id="IPR050095">
    <property type="entry name" value="ECF_ABC_transporter_ATP-bd"/>
</dbReference>
<evidence type="ECO:0000313" key="12">
    <source>
        <dbReference type="EMBL" id="CUP52420.1"/>
    </source>
</evidence>